<dbReference type="EMBL" id="MU863877">
    <property type="protein sequence ID" value="KAK4205287.1"/>
    <property type="molecule type" value="Genomic_DNA"/>
</dbReference>
<keyword evidence="1" id="KW-0812">Transmembrane</keyword>
<evidence type="ECO:0000256" key="1">
    <source>
        <dbReference type="SAM" id="Phobius"/>
    </source>
</evidence>
<gene>
    <name evidence="2" type="ORF">QBC40DRAFT_292119</name>
</gene>
<evidence type="ECO:0000313" key="3">
    <source>
        <dbReference type="Proteomes" id="UP001303160"/>
    </source>
</evidence>
<reference evidence="2" key="2">
    <citation type="submission" date="2023-05" db="EMBL/GenBank/DDBJ databases">
        <authorList>
            <consortium name="Lawrence Berkeley National Laboratory"/>
            <person name="Steindorff A."/>
            <person name="Hensen N."/>
            <person name="Bonometti L."/>
            <person name="Westerberg I."/>
            <person name="Brannstrom I.O."/>
            <person name="Guillou S."/>
            <person name="Cros-Aarteil S."/>
            <person name="Calhoun S."/>
            <person name="Haridas S."/>
            <person name="Kuo A."/>
            <person name="Mondo S."/>
            <person name="Pangilinan J."/>
            <person name="Riley R."/>
            <person name="Labutti K."/>
            <person name="Andreopoulos B."/>
            <person name="Lipzen A."/>
            <person name="Chen C."/>
            <person name="Yanf M."/>
            <person name="Daum C."/>
            <person name="Ng V."/>
            <person name="Clum A."/>
            <person name="Ohm R."/>
            <person name="Martin F."/>
            <person name="Silar P."/>
            <person name="Natvig D."/>
            <person name="Lalanne C."/>
            <person name="Gautier V."/>
            <person name="Ament-Velasquez S.L."/>
            <person name="Kruys A."/>
            <person name="Hutchinson M.I."/>
            <person name="Powell A.J."/>
            <person name="Barry K."/>
            <person name="Miller A.N."/>
            <person name="Grigoriev I.V."/>
            <person name="Debuchy R."/>
            <person name="Gladieux P."/>
            <person name="Thoren M.H."/>
            <person name="Johannesson H."/>
        </authorList>
    </citation>
    <scope>NUCLEOTIDE SEQUENCE</scope>
    <source>
        <strain evidence="2">CBS 315.58</strain>
    </source>
</reference>
<proteinExistence type="predicted"/>
<dbReference type="Proteomes" id="UP001303160">
    <property type="component" value="Unassembled WGS sequence"/>
</dbReference>
<organism evidence="2 3">
    <name type="scientific">Triangularia verruculosa</name>
    <dbReference type="NCBI Taxonomy" id="2587418"/>
    <lineage>
        <taxon>Eukaryota</taxon>
        <taxon>Fungi</taxon>
        <taxon>Dikarya</taxon>
        <taxon>Ascomycota</taxon>
        <taxon>Pezizomycotina</taxon>
        <taxon>Sordariomycetes</taxon>
        <taxon>Sordariomycetidae</taxon>
        <taxon>Sordariales</taxon>
        <taxon>Podosporaceae</taxon>
        <taxon>Triangularia</taxon>
    </lineage>
</organism>
<feature type="transmembrane region" description="Helical" evidence="1">
    <location>
        <begin position="63"/>
        <end position="85"/>
    </location>
</feature>
<dbReference type="AlphaFoldDB" id="A0AAN6XX34"/>
<sequence length="119" mass="13345">MCVGCSGGGGAREFRLLGLGGFTQSDSFEKRCRRLRNGEEKRIRRGPPFTRELRHLKMRKTSLVALIVIIASPVLDNLQMAVFLVTTCAETKVSKFPGVEKVDTWIPKWSEQARNPRGP</sequence>
<evidence type="ECO:0000313" key="2">
    <source>
        <dbReference type="EMBL" id="KAK4205287.1"/>
    </source>
</evidence>
<reference evidence="2" key="1">
    <citation type="journal article" date="2023" name="Mol. Phylogenet. Evol.">
        <title>Genome-scale phylogeny and comparative genomics of the fungal order Sordariales.</title>
        <authorList>
            <person name="Hensen N."/>
            <person name="Bonometti L."/>
            <person name="Westerberg I."/>
            <person name="Brannstrom I.O."/>
            <person name="Guillou S."/>
            <person name="Cros-Aarteil S."/>
            <person name="Calhoun S."/>
            <person name="Haridas S."/>
            <person name="Kuo A."/>
            <person name="Mondo S."/>
            <person name="Pangilinan J."/>
            <person name="Riley R."/>
            <person name="LaButti K."/>
            <person name="Andreopoulos B."/>
            <person name="Lipzen A."/>
            <person name="Chen C."/>
            <person name="Yan M."/>
            <person name="Daum C."/>
            <person name="Ng V."/>
            <person name="Clum A."/>
            <person name="Steindorff A."/>
            <person name="Ohm R.A."/>
            <person name="Martin F."/>
            <person name="Silar P."/>
            <person name="Natvig D.O."/>
            <person name="Lalanne C."/>
            <person name="Gautier V."/>
            <person name="Ament-Velasquez S.L."/>
            <person name="Kruys A."/>
            <person name="Hutchinson M.I."/>
            <person name="Powell A.J."/>
            <person name="Barry K."/>
            <person name="Miller A.N."/>
            <person name="Grigoriev I.V."/>
            <person name="Debuchy R."/>
            <person name="Gladieux P."/>
            <person name="Hiltunen Thoren M."/>
            <person name="Johannesson H."/>
        </authorList>
    </citation>
    <scope>NUCLEOTIDE SEQUENCE</scope>
    <source>
        <strain evidence="2">CBS 315.58</strain>
    </source>
</reference>
<protein>
    <submittedName>
        <fullName evidence="2">Uncharacterized protein</fullName>
    </submittedName>
</protein>
<keyword evidence="1" id="KW-1133">Transmembrane helix</keyword>
<keyword evidence="1" id="KW-0472">Membrane</keyword>
<comment type="caution">
    <text evidence="2">The sequence shown here is derived from an EMBL/GenBank/DDBJ whole genome shotgun (WGS) entry which is preliminary data.</text>
</comment>
<keyword evidence="3" id="KW-1185">Reference proteome</keyword>
<name>A0AAN6XX34_9PEZI</name>
<accession>A0AAN6XX34</accession>